<dbReference type="Proteomes" id="UP000482960">
    <property type="component" value="Unassembled WGS sequence"/>
</dbReference>
<evidence type="ECO:0000256" key="1">
    <source>
        <dbReference type="SAM" id="MobiDB-lite"/>
    </source>
</evidence>
<comment type="caution">
    <text evidence="2">The sequence shown here is derived from an EMBL/GenBank/DDBJ whole genome shotgun (WGS) entry which is preliminary data.</text>
</comment>
<evidence type="ECO:0000313" key="2">
    <source>
        <dbReference type="EMBL" id="GFJ92658.1"/>
    </source>
</evidence>
<accession>A0A6V8LCD7</accession>
<reference evidence="2 3" key="2">
    <citation type="submission" date="2020-03" db="EMBL/GenBank/DDBJ databases">
        <authorList>
            <person name="Ichikawa N."/>
            <person name="Kimura A."/>
            <person name="Kitahashi Y."/>
            <person name="Uohara A."/>
        </authorList>
    </citation>
    <scope>NUCLEOTIDE SEQUENCE [LARGE SCALE GENOMIC DNA]</scope>
    <source>
        <strain evidence="2 3">NBRC 108638</strain>
    </source>
</reference>
<evidence type="ECO:0000313" key="3">
    <source>
        <dbReference type="Proteomes" id="UP000482960"/>
    </source>
</evidence>
<name>A0A6V8LCD7_9ACTN</name>
<dbReference type="EMBL" id="BLPG01000001">
    <property type="protein sequence ID" value="GFJ92658.1"/>
    <property type="molecule type" value="Genomic_DNA"/>
</dbReference>
<gene>
    <name evidence="2" type="ORF">Prum_063000</name>
</gene>
<keyword evidence="3" id="KW-1185">Reference proteome</keyword>
<sequence length="122" mass="13276">MAAKLRERGVIVHRARFDPKLGLTGLGTAARMFRAPDPGQEVTLCEEDGMVRFFSVSPPSGAAELRRSLNRAEAALSTAQADLARRDDALAALTERLDRLEAQVRSAPPPAKRTRRPPADDT</sequence>
<feature type="region of interest" description="Disordered" evidence="1">
    <location>
        <begin position="100"/>
        <end position="122"/>
    </location>
</feature>
<protein>
    <submittedName>
        <fullName evidence="2">Uncharacterized protein</fullName>
    </submittedName>
</protein>
<dbReference type="AlphaFoldDB" id="A0A6V8LCD7"/>
<organism evidence="2 3">
    <name type="scientific">Phytohabitans rumicis</name>
    <dbReference type="NCBI Taxonomy" id="1076125"/>
    <lineage>
        <taxon>Bacteria</taxon>
        <taxon>Bacillati</taxon>
        <taxon>Actinomycetota</taxon>
        <taxon>Actinomycetes</taxon>
        <taxon>Micromonosporales</taxon>
        <taxon>Micromonosporaceae</taxon>
    </lineage>
</organism>
<proteinExistence type="predicted"/>
<reference evidence="2 3" key="1">
    <citation type="submission" date="2020-03" db="EMBL/GenBank/DDBJ databases">
        <title>Whole genome shotgun sequence of Phytohabitans rumicis NBRC 108638.</title>
        <authorList>
            <person name="Komaki H."/>
            <person name="Tamura T."/>
        </authorList>
    </citation>
    <scope>NUCLEOTIDE SEQUENCE [LARGE SCALE GENOMIC DNA]</scope>
    <source>
        <strain evidence="2 3">NBRC 108638</strain>
    </source>
</reference>